<evidence type="ECO:0000313" key="3">
    <source>
        <dbReference type="Proteomes" id="UP000310017"/>
    </source>
</evidence>
<dbReference type="OrthoDB" id="9809364at2"/>
<gene>
    <name evidence="2" type="ORF">FGM00_02605</name>
</gene>
<keyword evidence="3" id="KW-1185">Reference proteome</keyword>
<dbReference type="EMBL" id="CP040710">
    <property type="protein sequence ID" value="QCW99059.1"/>
    <property type="molecule type" value="Genomic_DNA"/>
</dbReference>
<dbReference type="SUPFAM" id="SSF82171">
    <property type="entry name" value="DPP6 N-terminal domain-like"/>
    <property type="match status" value="1"/>
</dbReference>
<dbReference type="RefSeq" id="WP_138851414.1">
    <property type="nucleotide sequence ID" value="NZ_CP040710.1"/>
</dbReference>
<dbReference type="InterPro" id="IPR011042">
    <property type="entry name" value="6-blade_b-propeller_TolB-like"/>
</dbReference>
<comment type="similarity">
    <text evidence="1">Belongs to the TolB family.</text>
</comment>
<dbReference type="PANTHER" id="PTHR36842:SF1">
    <property type="entry name" value="PROTEIN TOLB"/>
    <property type="match status" value="1"/>
</dbReference>
<dbReference type="Pfam" id="PF07676">
    <property type="entry name" value="PD40"/>
    <property type="match status" value="3"/>
</dbReference>
<sequence length="575" mass="66271">MRNYIIIFSALVLGFFLKACNTKKSNSKENNSTKKESYLGQKPPGLIPEIFAPGIVSINGRNSSTISFSPDLDEMYFSAHEKDEEASSIYFSKLKSNKWTPVRKANFTNGGKNEEIYPSVSLNDKRIYFTAFDSIFSDEKIWYVNRLGDSWSDAIQLDSPINDDIAFYINQAKNGDLYYTSISKEKMYYAPNRNGEFPEVHEVEIEFGHHGFISPSQEYLLVYTRNKENKDQDIYVCFKEKDGTWTKPIPLGNEVNSNFNESCPSITPDGKYLFYNRSNEDESSNVYWVSTEIIDKIRPRSSNPENRYFGQKPPDLTPEVFAPGMVSIDGRFEGTVTFSPDLKEMYFAADNEDDATAIYFSKLKDDKWTPIKKMDFTKGEKEEEMHPFISPDGKRIYFTAFDEAFTDEKIWFANRLKDSWSEAIILDSPINDDLVFFPNQAKNGDLYYFNLSKFKTYFIPFVNGKFLEPKEVKHEFGHHAFISPSQDYLIFTGKSQDKERKDNDIYACFKQNDGAWTKPINLGATINSSFNEKGPRITPDGKYLFFGRDERAGKNGLANIYWVSTEIIYKAKPKQ</sequence>
<proteinExistence type="inferred from homology"/>
<organism evidence="2 3">
    <name type="scientific">Aggregatimonas sangjinii</name>
    <dbReference type="NCBI Taxonomy" id="2583587"/>
    <lineage>
        <taxon>Bacteria</taxon>
        <taxon>Pseudomonadati</taxon>
        <taxon>Bacteroidota</taxon>
        <taxon>Flavobacteriia</taxon>
        <taxon>Flavobacteriales</taxon>
        <taxon>Flavobacteriaceae</taxon>
        <taxon>Aggregatimonas</taxon>
    </lineage>
</organism>
<dbReference type="KEGG" id="asag:FGM00_02605"/>
<evidence type="ECO:0000256" key="1">
    <source>
        <dbReference type="ARBA" id="ARBA00009820"/>
    </source>
</evidence>
<dbReference type="Proteomes" id="UP000310017">
    <property type="component" value="Chromosome"/>
</dbReference>
<accession>A0A5B7SPW9</accession>
<evidence type="ECO:0000313" key="2">
    <source>
        <dbReference type="EMBL" id="QCW99059.1"/>
    </source>
</evidence>
<dbReference type="Gene3D" id="2.120.10.30">
    <property type="entry name" value="TolB, C-terminal domain"/>
    <property type="match status" value="2"/>
</dbReference>
<dbReference type="PANTHER" id="PTHR36842">
    <property type="entry name" value="PROTEIN TOLB HOMOLOG"/>
    <property type="match status" value="1"/>
</dbReference>
<reference evidence="2 3" key="1">
    <citation type="submission" date="2019-05" db="EMBL/GenBank/DDBJ databases">
        <title>Genome sequencing of F202Z8.</title>
        <authorList>
            <person name="Kwon Y.M."/>
        </authorList>
    </citation>
    <scope>NUCLEOTIDE SEQUENCE [LARGE SCALE GENOMIC DNA]</scope>
    <source>
        <strain evidence="2 3">F202Z8</strain>
    </source>
</reference>
<dbReference type="InterPro" id="IPR011659">
    <property type="entry name" value="WD40"/>
</dbReference>
<protein>
    <submittedName>
        <fullName evidence="2">Uncharacterized protein</fullName>
    </submittedName>
</protein>
<name>A0A5B7SPW9_9FLAO</name>
<dbReference type="AlphaFoldDB" id="A0A5B7SPW9"/>